<feature type="region of interest" description="Disordered" evidence="7">
    <location>
        <begin position="553"/>
        <end position="683"/>
    </location>
</feature>
<dbReference type="Gene3D" id="1.10.510.10">
    <property type="entry name" value="Transferase(Phosphotransferase) domain 1"/>
    <property type="match status" value="1"/>
</dbReference>
<feature type="region of interest" description="Disordered" evidence="7">
    <location>
        <begin position="1"/>
        <end position="101"/>
    </location>
</feature>
<keyword evidence="10" id="KW-1185">Reference proteome</keyword>
<dbReference type="InterPro" id="IPR050339">
    <property type="entry name" value="CC_SR_Kinase"/>
</dbReference>
<keyword evidence="3 9" id="KW-0418">Kinase</keyword>
<evidence type="ECO:0000256" key="1">
    <source>
        <dbReference type="ARBA" id="ARBA00022679"/>
    </source>
</evidence>
<comment type="similarity">
    <text evidence="5">Belongs to the protein kinase superfamily. Ser/Thr protein kinase family. GCN2 subfamily.</text>
</comment>
<feature type="compositionally biased region" description="Basic and acidic residues" evidence="7">
    <location>
        <begin position="414"/>
        <end position="425"/>
    </location>
</feature>
<feature type="compositionally biased region" description="Polar residues" evidence="7">
    <location>
        <begin position="1496"/>
        <end position="1507"/>
    </location>
</feature>
<feature type="region of interest" description="Disordered" evidence="7">
    <location>
        <begin position="1496"/>
        <end position="1536"/>
    </location>
</feature>
<dbReference type="Gene3D" id="3.30.200.20">
    <property type="entry name" value="Phosphorylase Kinase, domain 1"/>
    <property type="match status" value="1"/>
</dbReference>
<dbReference type="GO" id="GO:0004713">
    <property type="term" value="F:protein tyrosine kinase activity"/>
    <property type="evidence" value="ECO:0007669"/>
    <property type="project" value="TreeGrafter"/>
</dbReference>
<sequence length="1699" mass="178580">MQPRRTRKHGMLTSEGEASKQLDAQPTLGMLSATSAHSQTSDQISTHVSDRWTPRARNRTSGSASEDESSSEATRDTSLEISPQHAVDPRAPIQPTASSSEAAEAFNMTLQRPTVSHKERQHFATAAGPHTLERQFSAIVSMTPPARLGGGVPEGWSNLRKADIPATDGRAALQKPYYNAYSHEAVQTPSGLPRSHARSSLLGAANLRMTSDHGATMPEQDDDSPVPVRRGLRHGSHARAKTDSAAPRPESAVASRRRRVPTFLQSRPDASEGLDNNSDSDAEDAPPPSPSPMGDLAFPQTTMCDAQESDGGLHSRARMSRERLLSNGDDGSGERRRTPGLVLGLGLFGANDQVAGSAAAGPSRSSTGSSLRSAASSATIGASSRTSARDSSGDLAVEAPAENMSTSTTPFKRRAGERSSQEHLRNRAHSSTSVHERPPLGQDLHATPMSRTAIGSASSEGRLTLAVQRAESPCPPSGHAASGQECLPTRRTAKRRSLGAFAHDLGAMPSVAPQKGKSAMESSRTAMSSIAARHKRTSMPVSSQMPLHKDGMQMPTSSTGHAVESTGAEGDDSGVAFGSPVAGKRGPGYLGVTGASGTPAHSAHLNLGRGHARDPHPFSVRERSALARETSLSDGVNSQESSPDASQRSLRPGSANEMLGSPASHISGSAQRDGAHYTTPQNFKNAKPLATAFMSTGLVSKQRSRPATATGDIVPPLPPSFAPSAWSQAPGVSAQVAGHSLGNSASALGLREVVAAAQAHAAANCSATTTMPDTPVKRNAASGDISHSKIAGLAPQPPPSVLRPSTHSVLDRSGAGARARSRLSHGSPVFDSQSSCSSGASACGDSPLLPDACESPTMNLMSVSGPLGDGHPPAASQGQIWGRRASTLMPPSILAAQARTGPSSSTPARGAPHHLKISSPLPRTVSPPGGLTHSNQPSSSALSFGSSVDQTTARSASPHRSDFLDKGSSASSFLAHRRRQTNALRANAPDRVDTTILAGEDPAAASATANPFARPPLLRSKTGSRPGLASGRQSSFGLTFDQSQGWLGGSSSGAPSPAFGPGCVPQTPTRNNSIKWFEAAQLITTPSPSSRRNAEAAVSKRSSFSGRVSSRGVARMNQLAEMRRRSSLVPEHFVTASRKLRNALASPLQSPQKPGSASFEARFIVHSILGSGEFSEAVKAEERTTGCIYAVKRMKRSFTGPRDRLRHLEEVDILRHLSQAQNGEGHPNVVSLVDAWEEGGHLYVQTELCPLGTLSFFLEEFGNLAGQLDEARLWKVLAEMTAGLDHVHSNGILHLDLKPANVFITEVGTLKLGDFGLATRWPPVDPATILRGARVSNEDLASSDEAINELYASSGQAVRARQASKGSKVEREGDRVYMAPEIMARGQSGTAADIYSLGLIMLEAAGNVILPDNGEAWHKLRSDDTSDVDLSAFSVSLVRLIKAMMASDPARRPSAKQILAHPVVAAVRQKMSAGLMASELDQLPDFEVPLSEINHSISPNGSISNPTIADRKDADGDSEMSDIGGSPLVGKDMERSSSASSALGLVGLPASAPCEGDRSARDQERVLDIRGSLVHEPDDFVLEVLKADPDPEARRLSPDLQSQWQFDADSVNGEPILHAAGSEGEQVGTESHFGAHFAPSPYVSRILHHGGGASPSKAGHHSFDEDDDDGQDMEVDVQIEITTPQLDEDDDIFNISTAA</sequence>
<evidence type="ECO:0000259" key="8">
    <source>
        <dbReference type="PROSITE" id="PS50011"/>
    </source>
</evidence>
<feature type="compositionally biased region" description="Polar residues" evidence="7">
    <location>
        <begin position="932"/>
        <end position="955"/>
    </location>
</feature>
<evidence type="ECO:0000313" key="10">
    <source>
        <dbReference type="Proteomes" id="UP000054845"/>
    </source>
</evidence>
<evidence type="ECO:0000256" key="3">
    <source>
        <dbReference type="ARBA" id="ARBA00022777"/>
    </source>
</evidence>
<feature type="domain" description="Protein kinase" evidence="8">
    <location>
        <begin position="1163"/>
        <end position="1464"/>
    </location>
</feature>
<name>A0A0P1BKD2_9BASI</name>
<dbReference type="Pfam" id="PF00069">
    <property type="entry name" value="Pkinase"/>
    <property type="match status" value="2"/>
</dbReference>
<dbReference type="GO" id="GO:0005737">
    <property type="term" value="C:cytoplasm"/>
    <property type="evidence" value="ECO:0007669"/>
    <property type="project" value="TreeGrafter"/>
</dbReference>
<evidence type="ECO:0000256" key="4">
    <source>
        <dbReference type="ARBA" id="ARBA00022840"/>
    </source>
</evidence>
<dbReference type="GO" id="GO:0005634">
    <property type="term" value="C:nucleus"/>
    <property type="evidence" value="ECO:0007669"/>
    <property type="project" value="TreeGrafter"/>
</dbReference>
<dbReference type="InterPro" id="IPR011009">
    <property type="entry name" value="Kinase-like_dom_sf"/>
</dbReference>
<feature type="region of interest" description="Disordered" evidence="7">
    <location>
        <begin position="211"/>
        <end position="299"/>
    </location>
</feature>
<evidence type="ECO:0000256" key="6">
    <source>
        <dbReference type="PROSITE-ProRule" id="PRU10141"/>
    </source>
</evidence>
<feature type="region of interest" description="Disordered" evidence="7">
    <location>
        <begin position="355"/>
        <end position="448"/>
    </location>
</feature>
<reference evidence="10" key="1">
    <citation type="submission" date="2014-09" db="EMBL/GenBank/DDBJ databases">
        <authorList>
            <person name="Sharma Rahul"/>
            <person name="Thines Marco"/>
        </authorList>
    </citation>
    <scope>NUCLEOTIDE SEQUENCE [LARGE SCALE GENOMIC DNA]</scope>
</reference>
<feature type="compositionally biased region" description="Polar residues" evidence="7">
    <location>
        <begin position="32"/>
        <end position="47"/>
    </location>
</feature>
<feature type="compositionally biased region" description="Basic residues" evidence="7">
    <location>
        <begin position="230"/>
        <end position="239"/>
    </location>
</feature>
<dbReference type="GO" id="GO:0005524">
    <property type="term" value="F:ATP binding"/>
    <property type="evidence" value="ECO:0007669"/>
    <property type="project" value="UniProtKB-UniRule"/>
</dbReference>
<feature type="compositionally biased region" description="Basic and acidic residues" evidence="7">
    <location>
        <begin position="611"/>
        <end position="626"/>
    </location>
</feature>
<accession>A0A0P1BKD2</accession>
<feature type="compositionally biased region" description="Polar residues" evidence="7">
    <location>
        <begin position="630"/>
        <end position="649"/>
    </location>
</feature>
<feature type="compositionally biased region" description="Low complexity" evidence="7">
    <location>
        <begin position="355"/>
        <end position="386"/>
    </location>
</feature>
<dbReference type="STRING" id="401625.A0A0P1BKD2"/>
<organism evidence="9 10">
    <name type="scientific">Ceraceosorus bombacis</name>
    <dbReference type="NCBI Taxonomy" id="401625"/>
    <lineage>
        <taxon>Eukaryota</taxon>
        <taxon>Fungi</taxon>
        <taxon>Dikarya</taxon>
        <taxon>Basidiomycota</taxon>
        <taxon>Ustilaginomycotina</taxon>
        <taxon>Exobasidiomycetes</taxon>
        <taxon>Ceraceosorales</taxon>
        <taxon>Ceraceosoraceae</taxon>
        <taxon>Ceraceosorus</taxon>
    </lineage>
</organism>
<dbReference type="PROSITE" id="PS50011">
    <property type="entry name" value="PROTEIN_KINASE_DOM"/>
    <property type="match status" value="1"/>
</dbReference>
<evidence type="ECO:0000256" key="7">
    <source>
        <dbReference type="SAM" id="MobiDB-lite"/>
    </source>
</evidence>
<keyword evidence="1" id="KW-0808">Transferase</keyword>
<dbReference type="FunFam" id="1.10.510.10:FF:000811">
    <property type="entry name" value="Cyclin-dependent kinase WEE1"/>
    <property type="match status" value="1"/>
</dbReference>
<feature type="compositionally biased region" description="Low complexity" evidence="7">
    <location>
        <begin position="812"/>
        <end position="843"/>
    </location>
</feature>
<dbReference type="PROSITE" id="PS00108">
    <property type="entry name" value="PROTEIN_KINASE_ST"/>
    <property type="match status" value="1"/>
</dbReference>
<dbReference type="PANTHER" id="PTHR11042:SF190">
    <property type="entry name" value="MITOSIS INHIBITOR PROTEIN KINASE MIK1"/>
    <property type="match status" value="1"/>
</dbReference>
<feature type="compositionally biased region" description="Basic residues" evidence="7">
    <location>
        <begin position="1"/>
        <end position="10"/>
    </location>
</feature>
<feature type="region of interest" description="Disordered" evidence="7">
    <location>
        <begin position="1005"/>
        <end position="1067"/>
    </location>
</feature>
<proteinExistence type="inferred from homology"/>
<feature type="region of interest" description="Disordered" evidence="7">
    <location>
        <begin position="897"/>
        <end position="968"/>
    </location>
</feature>
<keyword evidence="4 6" id="KW-0067">ATP-binding</keyword>
<dbReference type="PANTHER" id="PTHR11042">
    <property type="entry name" value="EUKARYOTIC TRANSLATION INITIATION FACTOR 2-ALPHA KINASE EIF2-ALPHA KINASE -RELATED"/>
    <property type="match status" value="1"/>
</dbReference>
<dbReference type="SMART" id="SM00220">
    <property type="entry name" value="S_TKc"/>
    <property type="match status" value="1"/>
</dbReference>
<feature type="compositionally biased region" description="Low complexity" evidence="7">
    <location>
        <begin position="1052"/>
        <end position="1062"/>
    </location>
</feature>
<feature type="binding site" evidence="6">
    <location>
        <position position="1192"/>
    </location>
    <ligand>
        <name>ATP</name>
        <dbReference type="ChEBI" id="CHEBI:30616"/>
    </ligand>
</feature>
<feature type="region of interest" description="Disordered" evidence="7">
    <location>
        <begin position="1646"/>
        <end position="1699"/>
    </location>
</feature>
<evidence type="ECO:0000256" key="5">
    <source>
        <dbReference type="ARBA" id="ARBA00037982"/>
    </source>
</evidence>
<dbReference type="InterPro" id="IPR008271">
    <property type="entry name" value="Ser/Thr_kinase_AS"/>
</dbReference>
<feature type="compositionally biased region" description="Polar residues" evidence="7">
    <location>
        <begin position="1031"/>
        <end position="1041"/>
    </location>
</feature>
<evidence type="ECO:0000313" key="9">
    <source>
        <dbReference type="EMBL" id="CEH16272.1"/>
    </source>
</evidence>
<dbReference type="SUPFAM" id="SSF56112">
    <property type="entry name" value="Protein kinase-like (PK-like)"/>
    <property type="match status" value="1"/>
</dbReference>
<dbReference type="Proteomes" id="UP000054845">
    <property type="component" value="Unassembled WGS sequence"/>
</dbReference>
<dbReference type="InterPro" id="IPR017441">
    <property type="entry name" value="Protein_kinase_ATP_BS"/>
</dbReference>
<dbReference type="EMBL" id="CCYA01000278">
    <property type="protein sequence ID" value="CEH16272.1"/>
    <property type="molecule type" value="Genomic_DNA"/>
</dbReference>
<dbReference type="InterPro" id="IPR000719">
    <property type="entry name" value="Prot_kinase_dom"/>
</dbReference>
<feature type="compositionally biased region" description="Acidic residues" evidence="7">
    <location>
        <begin position="1664"/>
        <end position="1677"/>
    </location>
</feature>
<dbReference type="GO" id="GO:0110031">
    <property type="term" value="P:negative regulation of G2/MI transition of meiotic cell cycle"/>
    <property type="evidence" value="ECO:0007669"/>
    <property type="project" value="TreeGrafter"/>
</dbReference>
<evidence type="ECO:0000256" key="2">
    <source>
        <dbReference type="ARBA" id="ARBA00022741"/>
    </source>
</evidence>
<dbReference type="PROSITE" id="PS00107">
    <property type="entry name" value="PROTEIN_KINASE_ATP"/>
    <property type="match status" value="1"/>
</dbReference>
<protein>
    <submittedName>
        <fullName evidence="9">Myt1 kinase</fullName>
    </submittedName>
</protein>
<feature type="region of interest" description="Disordered" evidence="7">
    <location>
        <begin position="764"/>
        <end position="843"/>
    </location>
</feature>
<dbReference type="OrthoDB" id="5337378at2759"/>
<keyword evidence="2 6" id="KW-0547">Nucleotide-binding</keyword>